<feature type="domain" description="PASTA" evidence="14">
    <location>
        <begin position="453"/>
        <end position="522"/>
    </location>
</feature>
<dbReference type="CDD" id="cd14014">
    <property type="entry name" value="STKc_PknB_like"/>
    <property type="match status" value="1"/>
</dbReference>
<dbReference type="Gene3D" id="3.30.10.20">
    <property type="match status" value="3"/>
</dbReference>
<dbReference type="PROSITE" id="PS00108">
    <property type="entry name" value="PROTEIN_KINASE_ST"/>
    <property type="match status" value="1"/>
</dbReference>
<dbReference type="Gene3D" id="1.10.510.10">
    <property type="entry name" value="Transferase(Phosphotransferase) domain 1"/>
    <property type="match status" value="1"/>
</dbReference>
<organism evidence="15 16">
    <name type="scientific">Actinomycetospora chlora</name>
    <dbReference type="NCBI Taxonomy" id="663608"/>
    <lineage>
        <taxon>Bacteria</taxon>
        <taxon>Bacillati</taxon>
        <taxon>Actinomycetota</taxon>
        <taxon>Actinomycetes</taxon>
        <taxon>Pseudonocardiales</taxon>
        <taxon>Pseudonocardiaceae</taxon>
        <taxon>Actinomycetospora</taxon>
    </lineage>
</organism>
<proteinExistence type="predicted"/>
<accession>A0ABP9CCE6</accession>
<gene>
    <name evidence="15" type="primary">pknB_1</name>
    <name evidence="15" type="ORF">GCM10023200_51850</name>
</gene>
<keyword evidence="12" id="KW-0472">Membrane</keyword>
<evidence type="ECO:0000256" key="2">
    <source>
        <dbReference type="ARBA" id="ARBA00022527"/>
    </source>
</evidence>
<keyword evidence="5 10" id="KW-0547">Nucleotide-binding</keyword>
<evidence type="ECO:0000313" key="15">
    <source>
        <dbReference type="EMBL" id="GAA4807814.1"/>
    </source>
</evidence>
<feature type="domain" description="PASTA" evidence="14">
    <location>
        <begin position="386"/>
        <end position="452"/>
    </location>
</feature>
<evidence type="ECO:0000256" key="9">
    <source>
        <dbReference type="ARBA" id="ARBA00048679"/>
    </source>
</evidence>
<dbReference type="PROSITE" id="PS51178">
    <property type="entry name" value="PASTA"/>
    <property type="match status" value="3"/>
</dbReference>
<name>A0ABP9CCE6_9PSEU</name>
<feature type="region of interest" description="Disordered" evidence="11">
    <location>
        <begin position="295"/>
        <end position="336"/>
    </location>
</feature>
<dbReference type="Pfam" id="PF00069">
    <property type="entry name" value="Pkinase"/>
    <property type="match status" value="1"/>
</dbReference>
<feature type="binding site" evidence="10">
    <location>
        <position position="40"/>
    </location>
    <ligand>
        <name>ATP</name>
        <dbReference type="ChEBI" id="CHEBI:30616"/>
    </ligand>
</feature>
<keyword evidence="12" id="KW-0812">Transmembrane</keyword>
<dbReference type="Gene3D" id="3.30.200.20">
    <property type="entry name" value="Phosphorylase Kinase, domain 1"/>
    <property type="match status" value="1"/>
</dbReference>
<evidence type="ECO:0000256" key="12">
    <source>
        <dbReference type="SAM" id="Phobius"/>
    </source>
</evidence>
<dbReference type="GO" id="GO:0016301">
    <property type="term" value="F:kinase activity"/>
    <property type="evidence" value="ECO:0007669"/>
    <property type="project" value="UniProtKB-KW"/>
</dbReference>
<evidence type="ECO:0000256" key="5">
    <source>
        <dbReference type="ARBA" id="ARBA00022741"/>
    </source>
</evidence>
<feature type="region of interest" description="Disordered" evidence="11">
    <location>
        <begin position="586"/>
        <end position="649"/>
    </location>
</feature>
<protein>
    <recommendedName>
        <fullName evidence="1">non-specific serine/threonine protein kinase</fullName>
        <ecNumber evidence="1">2.7.11.1</ecNumber>
    </recommendedName>
</protein>
<keyword evidence="2" id="KW-0723">Serine/threonine-protein kinase</keyword>
<dbReference type="SMART" id="SM00220">
    <property type="entry name" value="S_TKc"/>
    <property type="match status" value="1"/>
</dbReference>
<comment type="catalytic activity">
    <reaction evidence="8">
        <text>L-threonyl-[protein] + ATP = O-phospho-L-threonyl-[protein] + ADP + H(+)</text>
        <dbReference type="Rhea" id="RHEA:46608"/>
        <dbReference type="Rhea" id="RHEA-COMP:11060"/>
        <dbReference type="Rhea" id="RHEA-COMP:11605"/>
        <dbReference type="ChEBI" id="CHEBI:15378"/>
        <dbReference type="ChEBI" id="CHEBI:30013"/>
        <dbReference type="ChEBI" id="CHEBI:30616"/>
        <dbReference type="ChEBI" id="CHEBI:61977"/>
        <dbReference type="ChEBI" id="CHEBI:456216"/>
        <dbReference type="EC" id="2.7.11.1"/>
    </reaction>
</comment>
<evidence type="ECO:0000256" key="8">
    <source>
        <dbReference type="ARBA" id="ARBA00047899"/>
    </source>
</evidence>
<feature type="transmembrane region" description="Helical" evidence="12">
    <location>
        <begin position="366"/>
        <end position="385"/>
    </location>
</feature>
<evidence type="ECO:0000256" key="6">
    <source>
        <dbReference type="ARBA" id="ARBA00022777"/>
    </source>
</evidence>
<dbReference type="PANTHER" id="PTHR43289">
    <property type="entry name" value="MITOGEN-ACTIVATED PROTEIN KINASE KINASE KINASE 20-RELATED"/>
    <property type="match status" value="1"/>
</dbReference>
<keyword evidence="12" id="KW-1133">Transmembrane helix</keyword>
<evidence type="ECO:0000259" key="14">
    <source>
        <dbReference type="PROSITE" id="PS51178"/>
    </source>
</evidence>
<dbReference type="SUPFAM" id="SSF56112">
    <property type="entry name" value="Protein kinase-like (PK-like)"/>
    <property type="match status" value="1"/>
</dbReference>
<dbReference type="NCBIfam" id="NF033483">
    <property type="entry name" value="PknB_PASTA_kin"/>
    <property type="match status" value="1"/>
</dbReference>
<dbReference type="EC" id="2.7.11.1" evidence="1"/>
<dbReference type="Pfam" id="PF03793">
    <property type="entry name" value="PASTA"/>
    <property type="match status" value="3"/>
</dbReference>
<dbReference type="Proteomes" id="UP001500928">
    <property type="component" value="Unassembled WGS sequence"/>
</dbReference>
<keyword evidence="7 10" id="KW-0067">ATP-binding</keyword>
<evidence type="ECO:0000256" key="7">
    <source>
        <dbReference type="ARBA" id="ARBA00022840"/>
    </source>
</evidence>
<evidence type="ECO:0000256" key="4">
    <source>
        <dbReference type="ARBA" id="ARBA00022737"/>
    </source>
</evidence>
<feature type="domain" description="PASTA" evidence="14">
    <location>
        <begin position="523"/>
        <end position="588"/>
    </location>
</feature>
<dbReference type="PANTHER" id="PTHR43289:SF6">
    <property type="entry name" value="SERINE_THREONINE-PROTEIN KINASE NEKL-3"/>
    <property type="match status" value="1"/>
</dbReference>
<sequence>MSQATVVAGRYQLGPSLGRGGMADVHAGLDVRLGREVAIKVLRADLARDPSFRLRFEREAQNVAGLNHPGIVAVYDTGEVAGEQVGLPFIVMEYVSGSTLRDIVRAHGPMAPERACAVMADVCAALGHSHAQDIVHRDVKPANIMITPGDVVKVMDFGIARALTETGPALTGDMVIGTAQYLSPEQGLGQDVDARADVYAAGCVLFELLTGEPPFTADSPVAIVYQHVREDPPLVATLAPPGVEIGAELEAVVRQAMAKNPDNRYATAGDMRADLLRVLAGERPDAPAVLAEHERLAAGDGPEGEATDPGRGRARRGPAGTRRAAVDPAVDPEGDTAETRLTPEVARGTRTGAHAAVRPARPRRRLAVIALGLVAVLGLGGWWLLAPSGSAVPQLVGMAREDAERAVTEAGLAPLVVPVASAPEQLDRVVSVTPDAGARVDESSPVTLRIGRGPGLVQVPLLVGRSPEAARVAAEAAGLVLTPVPRLRETDDATEVGQVVGQDPVPGSLRPPGGAIELTIGQRRATLQVPDVTGRSRASAEATLEGVGLEVSVREVDGGGAAGTVVSVQPGVGTAVPRGSTVTLSVARAGSTPSSGAPAGGTGDGGAGAGAGGTGDAGAGGGDGDGAADGGGGDGSGDGGDGGVFGGLF</sequence>
<evidence type="ECO:0000256" key="3">
    <source>
        <dbReference type="ARBA" id="ARBA00022679"/>
    </source>
</evidence>
<dbReference type="InterPro" id="IPR000719">
    <property type="entry name" value="Prot_kinase_dom"/>
</dbReference>
<keyword evidence="4" id="KW-0677">Repeat</keyword>
<dbReference type="EMBL" id="BAABHO010000058">
    <property type="protein sequence ID" value="GAA4807814.1"/>
    <property type="molecule type" value="Genomic_DNA"/>
</dbReference>
<feature type="compositionally biased region" description="Gly residues" evidence="11">
    <location>
        <begin position="598"/>
        <end position="649"/>
    </location>
</feature>
<dbReference type="RefSeq" id="WP_345422806.1">
    <property type="nucleotide sequence ID" value="NZ_BAABHO010000058.1"/>
</dbReference>
<evidence type="ECO:0000259" key="13">
    <source>
        <dbReference type="PROSITE" id="PS50011"/>
    </source>
</evidence>
<comment type="catalytic activity">
    <reaction evidence="9">
        <text>L-seryl-[protein] + ATP = O-phospho-L-seryl-[protein] + ADP + H(+)</text>
        <dbReference type="Rhea" id="RHEA:17989"/>
        <dbReference type="Rhea" id="RHEA-COMP:9863"/>
        <dbReference type="Rhea" id="RHEA-COMP:11604"/>
        <dbReference type="ChEBI" id="CHEBI:15378"/>
        <dbReference type="ChEBI" id="CHEBI:29999"/>
        <dbReference type="ChEBI" id="CHEBI:30616"/>
        <dbReference type="ChEBI" id="CHEBI:83421"/>
        <dbReference type="ChEBI" id="CHEBI:456216"/>
        <dbReference type="EC" id="2.7.11.1"/>
    </reaction>
</comment>
<keyword evidence="16" id="KW-1185">Reference proteome</keyword>
<dbReference type="InterPro" id="IPR011009">
    <property type="entry name" value="Kinase-like_dom_sf"/>
</dbReference>
<keyword evidence="3" id="KW-0808">Transferase</keyword>
<dbReference type="InterPro" id="IPR008271">
    <property type="entry name" value="Ser/Thr_kinase_AS"/>
</dbReference>
<feature type="domain" description="Protein kinase" evidence="13">
    <location>
        <begin position="11"/>
        <end position="276"/>
    </location>
</feature>
<dbReference type="PROSITE" id="PS00107">
    <property type="entry name" value="PROTEIN_KINASE_ATP"/>
    <property type="match status" value="1"/>
</dbReference>
<comment type="caution">
    <text evidence="15">The sequence shown here is derived from an EMBL/GenBank/DDBJ whole genome shotgun (WGS) entry which is preliminary data.</text>
</comment>
<evidence type="ECO:0000313" key="16">
    <source>
        <dbReference type="Proteomes" id="UP001500928"/>
    </source>
</evidence>
<evidence type="ECO:0000256" key="10">
    <source>
        <dbReference type="PROSITE-ProRule" id="PRU10141"/>
    </source>
</evidence>
<dbReference type="CDD" id="cd06577">
    <property type="entry name" value="PASTA_pknB"/>
    <property type="match status" value="3"/>
</dbReference>
<dbReference type="InterPro" id="IPR005543">
    <property type="entry name" value="PASTA_dom"/>
</dbReference>
<dbReference type="PROSITE" id="PS50011">
    <property type="entry name" value="PROTEIN_KINASE_DOM"/>
    <property type="match status" value="1"/>
</dbReference>
<evidence type="ECO:0000256" key="1">
    <source>
        <dbReference type="ARBA" id="ARBA00012513"/>
    </source>
</evidence>
<dbReference type="InterPro" id="IPR017441">
    <property type="entry name" value="Protein_kinase_ATP_BS"/>
</dbReference>
<evidence type="ECO:0000256" key="11">
    <source>
        <dbReference type="SAM" id="MobiDB-lite"/>
    </source>
</evidence>
<reference evidence="16" key="1">
    <citation type="journal article" date="2019" name="Int. J. Syst. Evol. Microbiol.">
        <title>The Global Catalogue of Microorganisms (GCM) 10K type strain sequencing project: providing services to taxonomists for standard genome sequencing and annotation.</title>
        <authorList>
            <consortium name="The Broad Institute Genomics Platform"/>
            <consortium name="The Broad Institute Genome Sequencing Center for Infectious Disease"/>
            <person name="Wu L."/>
            <person name="Ma J."/>
        </authorList>
    </citation>
    <scope>NUCLEOTIDE SEQUENCE [LARGE SCALE GENOMIC DNA]</scope>
    <source>
        <strain evidence="16">JCM 17979</strain>
    </source>
</reference>
<keyword evidence="6 15" id="KW-0418">Kinase</keyword>
<dbReference type="SMART" id="SM00740">
    <property type="entry name" value="PASTA"/>
    <property type="match status" value="3"/>
</dbReference>